<protein>
    <submittedName>
        <fullName evidence="1">Uncharacterized protein</fullName>
    </submittedName>
</protein>
<reference evidence="1" key="1">
    <citation type="journal article" date="2014" name="Int. J. Syst. Evol. Microbiol.">
        <title>Complete genome sequence of Corynebacterium casei LMG S-19264T (=DSM 44701T), isolated from a smear-ripened cheese.</title>
        <authorList>
            <consortium name="US DOE Joint Genome Institute (JGI-PGF)"/>
            <person name="Walter F."/>
            <person name="Albersmeier A."/>
            <person name="Kalinowski J."/>
            <person name="Ruckert C."/>
        </authorList>
    </citation>
    <scope>NUCLEOTIDE SEQUENCE</scope>
    <source>
        <strain evidence="1">CGMCC 4.7272</strain>
    </source>
</reference>
<proteinExistence type="predicted"/>
<gene>
    <name evidence="1" type="ORF">GCM10012282_15850</name>
</gene>
<sequence>MRAAGPPGSAGAAGLLVLSQHVERLYARELLADGDGGVGYLLKDRVFDAEQFVGAVRRGRRAPAPWTRR</sequence>
<comment type="caution">
    <text evidence="1">The sequence shown here is derived from an EMBL/GenBank/DDBJ whole genome shotgun (WGS) entry which is preliminary data.</text>
</comment>
<dbReference type="Proteomes" id="UP000625682">
    <property type="component" value="Unassembled WGS sequence"/>
</dbReference>
<evidence type="ECO:0000313" key="1">
    <source>
        <dbReference type="EMBL" id="GGJ20276.1"/>
    </source>
</evidence>
<dbReference type="EMBL" id="BMMU01000004">
    <property type="protein sequence ID" value="GGJ20276.1"/>
    <property type="molecule type" value="Genomic_DNA"/>
</dbReference>
<reference evidence="1" key="2">
    <citation type="submission" date="2020-09" db="EMBL/GenBank/DDBJ databases">
        <authorList>
            <person name="Sun Q."/>
            <person name="Zhou Y."/>
        </authorList>
    </citation>
    <scope>NUCLEOTIDE SEQUENCE</scope>
    <source>
        <strain evidence="1">CGMCC 4.7272</strain>
    </source>
</reference>
<keyword evidence="2" id="KW-1185">Reference proteome</keyword>
<name>A0A917NR54_9ACTN</name>
<accession>A0A917NR54</accession>
<evidence type="ECO:0000313" key="2">
    <source>
        <dbReference type="Proteomes" id="UP000625682"/>
    </source>
</evidence>
<organism evidence="1 2">
    <name type="scientific">Streptomyces lacrimifluminis</name>
    <dbReference type="NCBI Taxonomy" id="1500077"/>
    <lineage>
        <taxon>Bacteria</taxon>
        <taxon>Bacillati</taxon>
        <taxon>Actinomycetota</taxon>
        <taxon>Actinomycetes</taxon>
        <taxon>Kitasatosporales</taxon>
        <taxon>Streptomycetaceae</taxon>
        <taxon>Streptomyces</taxon>
    </lineage>
</organism>
<dbReference type="AlphaFoldDB" id="A0A917NR54"/>